<feature type="transmembrane region" description="Helical" evidence="5">
    <location>
        <begin position="191"/>
        <end position="211"/>
    </location>
</feature>
<feature type="transmembrane region" description="Helical" evidence="5">
    <location>
        <begin position="164"/>
        <end position="185"/>
    </location>
</feature>
<dbReference type="PANTHER" id="PTHR23508">
    <property type="entry name" value="CARBOXYLIC ACID TRANSPORTER PROTEIN HOMOLOG"/>
    <property type="match status" value="1"/>
</dbReference>
<feature type="transmembrane region" description="Helical" evidence="5">
    <location>
        <begin position="426"/>
        <end position="445"/>
    </location>
</feature>
<accession>A0A0N8T321</accession>
<evidence type="ECO:0000256" key="3">
    <source>
        <dbReference type="ARBA" id="ARBA00022989"/>
    </source>
</evidence>
<organism evidence="7 8">
    <name type="scientific">Pseudomonas syringae pv. tagetis</name>
    <dbReference type="NCBI Taxonomy" id="129140"/>
    <lineage>
        <taxon>Bacteria</taxon>
        <taxon>Pseudomonadati</taxon>
        <taxon>Pseudomonadota</taxon>
        <taxon>Gammaproteobacteria</taxon>
        <taxon>Pseudomonadales</taxon>
        <taxon>Pseudomonadaceae</taxon>
        <taxon>Pseudomonas</taxon>
    </lineage>
</organism>
<dbReference type="GO" id="GO:0005886">
    <property type="term" value="C:plasma membrane"/>
    <property type="evidence" value="ECO:0007669"/>
    <property type="project" value="TreeGrafter"/>
</dbReference>
<dbReference type="PANTHER" id="PTHR23508:SF10">
    <property type="entry name" value="CARBOXYLIC ACID TRANSPORTER PROTEIN HOMOLOG"/>
    <property type="match status" value="1"/>
</dbReference>
<dbReference type="Gene3D" id="1.20.1250.20">
    <property type="entry name" value="MFS general substrate transporter like domains"/>
    <property type="match status" value="1"/>
</dbReference>
<evidence type="ECO:0000256" key="4">
    <source>
        <dbReference type="ARBA" id="ARBA00023136"/>
    </source>
</evidence>
<feature type="transmembrane region" description="Helical" evidence="5">
    <location>
        <begin position="97"/>
        <end position="120"/>
    </location>
</feature>
<keyword evidence="2 5" id="KW-0812">Transmembrane</keyword>
<keyword evidence="3 5" id="KW-1133">Transmembrane helix</keyword>
<evidence type="ECO:0000256" key="1">
    <source>
        <dbReference type="ARBA" id="ARBA00004141"/>
    </source>
</evidence>
<dbReference type="InterPro" id="IPR036259">
    <property type="entry name" value="MFS_trans_sf"/>
</dbReference>
<reference evidence="7 8" key="1">
    <citation type="submission" date="2015-09" db="EMBL/GenBank/DDBJ databases">
        <title>Genome announcement of multiple Pseudomonas syringae strains.</title>
        <authorList>
            <person name="Thakur S."/>
            <person name="Wang P.W."/>
            <person name="Gong Y."/>
            <person name="Weir B.S."/>
            <person name="Guttman D.S."/>
        </authorList>
    </citation>
    <scope>NUCLEOTIDE SEQUENCE [LARGE SCALE GENOMIC DNA]</scope>
    <source>
        <strain evidence="7 8">ICMP4091</strain>
    </source>
</reference>
<dbReference type="Pfam" id="PF00083">
    <property type="entry name" value="Sugar_tr"/>
    <property type="match status" value="1"/>
</dbReference>
<feature type="transmembrane region" description="Helical" evidence="5">
    <location>
        <begin position="306"/>
        <end position="323"/>
    </location>
</feature>
<dbReference type="PROSITE" id="PS50850">
    <property type="entry name" value="MFS"/>
    <property type="match status" value="1"/>
</dbReference>
<protein>
    <submittedName>
        <fullName evidence="7">Major facilitator family transporter</fullName>
    </submittedName>
</protein>
<feature type="transmembrane region" description="Helical" evidence="5">
    <location>
        <begin position="358"/>
        <end position="382"/>
    </location>
</feature>
<dbReference type="GO" id="GO:0046943">
    <property type="term" value="F:carboxylic acid transmembrane transporter activity"/>
    <property type="evidence" value="ECO:0007669"/>
    <property type="project" value="TreeGrafter"/>
</dbReference>
<evidence type="ECO:0000256" key="2">
    <source>
        <dbReference type="ARBA" id="ARBA00022692"/>
    </source>
</evidence>
<dbReference type="AlphaFoldDB" id="A0A0N8T321"/>
<keyword evidence="4 5" id="KW-0472">Membrane</keyword>
<dbReference type="SUPFAM" id="SSF103473">
    <property type="entry name" value="MFS general substrate transporter"/>
    <property type="match status" value="1"/>
</dbReference>
<dbReference type="EMBL" id="LJRM01000131">
    <property type="protein sequence ID" value="KPY84376.1"/>
    <property type="molecule type" value="Genomic_DNA"/>
</dbReference>
<gene>
    <name evidence="7" type="ORF">ALO44_04540</name>
</gene>
<feature type="transmembrane region" description="Helical" evidence="5">
    <location>
        <begin position="32"/>
        <end position="51"/>
    </location>
</feature>
<name>A0A0N8T321_9PSED</name>
<dbReference type="InterPro" id="IPR020846">
    <property type="entry name" value="MFS_dom"/>
</dbReference>
<feature type="transmembrane region" description="Helical" evidence="5">
    <location>
        <begin position="72"/>
        <end position="91"/>
    </location>
</feature>
<proteinExistence type="predicted"/>
<comment type="subcellular location">
    <subcellularLocation>
        <location evidence="1">Membrane</location>
        <topology evidence="1">Multi-pass membrane protein</topology>
    </subcellularLocation>
</comment>
<dbReference type="Proteomes" id="UP000050474">
    <property type="component" value="Unassembled WGS sequence"/>
</dbReference>
<feature type="transmembrane region" description="Helical" evidence="5">
    <location>
        <begin position="335"/>
        <end position="352"/>
    </location>
</feature>
<dbReference type="PATRIC" id="fig|129140.3.peg.85"/>
<evidence type="ECO:0000313" key="7">
    <source>
        <dbReference type="EMBL" id="KPY84376.1"/>
    </source>
</evidence>
<feature type="transmembrane region" description="Helical" evidence="5">
    <location>
        <begin position="394"/>
        <end position="414"/>
    </location>
</feature>
<dbReference type="InterPro" id="IPR005829">
    <property type="entry name" value="Sugar_transporter_CS"/>
</dbReference>
<dbReference type="InterPro" id="IPR005828">
    <property type="entry name" value="MFS_sugar_transport-like"/>
</dbReference>
<sequence>MALSEASLMSIYNKLDLTGWKPEQLTPEQVRFATWIAFFAWVFAVYDFILFGTLLPEIGRHFSWSEVEQAEIATWVAVGTAVVALAIGPLVDRLGRRVGIIFTVSGSAICSALTAIGGSWGKSPLILIRSLGGLGYAEETVNATYLSEIYAASDDPRLTKRRGFIYSLVQGGWPVGALIAAGLTAVLLPIIGWQGCFVFAAIPAIVIAIMARKLKESPQFQIHQRITQLRKKGDLSQAQAVAQTYGIDYDEHSKAGIGAAFRGTSLRATLVIGAAILLNWAAIQVFSVLGTTVIVSVHHISFENSLIILVLSNLVGYCGYLCHGWMGDRIGRRNVIGLGWMLGGLAFAGMLYGPSNMVMVVGLYSLGLFFLIGPYSAALFFISESFPTSIRATGGAIIHAMGPLGAVVAGFGATSVLSAGGDWQTSALYFGALPCFLSGALMFAARHVRPETVK</sequence>
<dbReference type="PROSITE" id="PS00216">
    <property type="entry name" value="SUGAR_TRANSPORT_1"/>
    <property type="match status" value="1"/>
</dbReference>
<evidence type="ECO:0000256" key="5">
    <source>
        <dbReference type="SAM" id="Phobius"/>
    </source>
</evidence>
<evidence type="ECO:0000259" key="6">
    <source>
        <dbReference type="PROSITE" id="PS50850"/>
    </source>
</evidence>
<feature type="domain" description="Major facilitator superfamily (MFS) profile" evidence="6">
    <location>
        <begin position="33"/>
        <end position="449"/>
    </location>
</feature>
<feature type="transmembrane region" description="Helical" evidence="5">
    <location>
        <begin position="270"/>
        <end position="294"/>
    </location>
</feature>
<evidence type="ECO:0000313" key="8">
    <source>
        <dbReference type="Proteomes" id="UP000050474"/>
    </source>
</evidence>
<comment type="caution">
    <text evidence="7">The sequence shown here is derived from an EMBL/GenBank/DDBJ whole genome shotgun (WGS) entry which is preliminary data.</text>
</comment>
<dbReference type="STRING" id="129140.ALO44_04540"/>